<dbReference type="EMBL" id="JBFZPZ010000002">
    <property type="protein sequence ID" value="MEX9251756.1"/>
    <property type="molecule type" value="Genomic_DNA"/>
</dbReference>
<dbReference type="PANTHER" id="PTHR35564">
    <property type="match status" value="1"/>
</dbReference>
<dbReference type="RefSeq" id="WP_369496963.1">
    <property type="nucleotide sequence ID" value="NZ_JBFZPZ010000002.1"/>
</dbReference>
<name>A0ABV4A2R4_9ENTR</name>
<sequence>MTAKYPATFIQAQETPWRYGFLNLMRHVDAQLCQSPAGSSWQPRMEKFRLGQTPALTFAPREIARIRWHEGRLHLSLYSLGLWGPNGPLPLHYTELALNRAENRHDPTLTSFSDLFHHRWLTQFYQAWRSAQSAGGGLDKPEHDRFAFYIASLSGQDLRESTGSPLPDHVRLAAAAHLVREPRNPDGLAATLAHYFSVPFEVQEFVMHWITVADDEVTRLGAAAQSSVIGNGALIGREVPDMQYKFRLVIGPLTLEDYLRFLPRGNNLPVLAELVRSFIGFEYCWEIELRLKPHIAPPAMLGGTQQIGWTAWTGRAMHDSPVTGMIFEPEHDVNH</sequence>
<reference evidence="1 2" key="1">
    <citation type="submission" date="2024-03" db="EMBL/GenBank/DDBJ databases">
        <title>Role of Flies in the Dissemination of Carbapenem-Resistant Enterobacteriaceae (CRE): An Epidemiological and Genomic Study in China.</title>
        <authorList>
            <person name="Chen K."/>
            <person name="Zhang R."/>
            <person name="Chen S."/>
        </authorList>
    </citation>
    <scope>NUCLEOTIDE SEQUENCE [LARGE SCALE GENOMIC DNA]</scope>
    <source>
        <strain evidence="2">fly-313</strain>
    </source>
</reference>
<organism evidence="1 2">
    <name type="scientific">Pseudenterobacter timonensis</name>
    <dbReference type="NCBI Taxonomy" id="1755099"/>
    <lineage>
        <taxon>Bacteria</taxon>
        <taxon>Pseudomonadati</taxon>
        <taxon>Pseudomonadota</taxon>
        <taxon>Gammaproteobacteria</taxon>
        <taxon>Enterobacterales</taxon>
        <taxon>Enterobacteriaceae</taxon>
        <taxon>Pseudenterobacter</taxon>
    </lineage>
</organism>
<gene>
    <name evidence="1" type="primary">tssG</name>
    <name evidence="1" type="ORF">AB7Z85_04390</name>
</gene>
<dbReference type="NCBIfam" id="TIGR03347">
    <property type="entry name" value="VI_chp_1"/>
    <property type="match status" value="1"/>
</dbReference>
<accession>A0ABV4A2R4</accession>
<dbReference type="PANTHER" id="PTHR35564:SF4">
    <property type="entry name" value="CYTOPLASMIC PROTEIN"/>
    <property type="match status" value="1"/>
</dbReference>
<dbReference type="Proteomes" id="UP001561463">
    <property type="component" value="Unassembled WGS sequence"/>
</dbReference>
<comment type="caution">
    <text evidence="1">The sequence shown here is derived from an EMBL/GenBank/DDBJ whole genome shotgun (WGS) entry which is preliminary data.</text>
</comment>
<proteinExistence type="predicted"/>
<dbReference type="InterPro" id="IPR010732">
    <property type="entry name" value="T6SS_TssG-like"/>
</dbReference>
<protein>
    <submittedName>
        <fullName evidence="1">Type VI secretion system baseplate subunit TssG</fullName>
    </submittedName>
</protein>
<evidence type="ECO:0000313" key="2">
    <source>
        <dbReference type="Proteomes" id="UP001561463"/>
    </source>
</evidence>
<dbReference type="Pfam" id="PF06996">
    <property type="entry name" value="T6SS_TssG"/>
    <property type="match status" value="1"/>
</dbReference>
<keyword evidence="2" id="KW-1185">Reference proteome</keyword>
<evidence type="ECO:0000313" key="1">
    <source>
        <dbReference type="EMBL" id="MEX9251756.1"/>
    </source>
</evidence>